<organism evidence="1 2">
    <name type="scientific">Pseudocohnilembus persalinus</name>
    <name type="common">Ciliate</name>
    <dbReference type="NCBI Taxonomy" id="266149"/>
    <lineage>
        <taxon>Eukaryota</taxon>
        <taxon>Sar</taxon>
        <taxon>Alveolata</taxon>
        <taxon>Ciliophora</taxon>
        <taxon>Intramacronucleata</taxon>
        <taxon>Oligohymenophorea</taxon>
        <taxon>Scuticociliatia</taxon>
        <taxon>Philasterida</taxon>
        <taxon>Pseudocohnilembidae</taxon>
        <taxon>Pseudocohnilembus</taxon>
    </lineage>
</organism>
<keyword evidence="2" id="KW-1185">Reference proteome</keyword>
<name>A0A0V0R4N3_PSEPJ</name>
<evidence type="ECO:0000313" key="2">
    <source>
        <dbReference type="Proteomes" id="UP000054937"/>
    </source>
</evidence>
<dbReference type="EMBL" id="LDAU01000051">
    <property type="protein sequence ID" value="KRX09354.1"/>
    <property type="molecule type" value="Genomic_DNA"/>
</dbReference>
<dbReference type="Proteomes" id="UP000054937">
    <property type="component" value="Unassembled WGS sequence"/>
</dbReference>
<gene>
    <name evidence="1" type="ORF">PPERSA_04660</name>
</gene>
<protein>
    <submittedName>
        <fullName evidence="1">Uncharacterized protein</fullName>
    </submittedName>
</protein>
<dbReference type="InParanoid" id="A0A0V0R4N3"/>
<evidence type="ECO:0000313" key="1">
    <source>
        <dbReference type="EMBL" id="KRX09354.1"/>
    </source>
</evidence>
<accession>A0A0V0R4N3</accession>
<reference evidence="1 2" key="1">
    <citation type="journal article" date="2015" name="Sci. Rep.">
        <title>Genome of the facultative scuticociliatosis pathogen Pseudocohnilembus persalinus provides insight into its virulence through horizontal gene transfer.</title>
        <authorList>
            <person name="Xiong J."/>
            <person name="Wang G."/>
            <person name="Cheng J."/>
            <person name="Tian M."/>
            <person name="Pan X."/>
            <person name="Warren A."/>
            <person name="Jiang C."/>
            <person name="Yuan D."/>
            <person name="Miao W."/>
        </authorList>
    </citation>
    <scope>NUCLEOTIDE SEQUENCE [LARGE SCALE GENOMIC DNA]</scope>
    <source>
        <strain evidence="1">36N120E</strain>
    </source>
</reference>
<comment type="caution">
    <text evidence="1">The sequence shown here is derived from an EMBL/GenBank/DDBJ whole genome shotgun (WGS) entry which is preliminary data.</text>
</comment>
<dbReference type="AlphaFoldDB" id="A0A0V0R4N3"/>
<proteinExistence type="predicted"/>
<sequence length="468" mass="56060">MRQILKASDKKSVKSTVRVSIRQNRKESIQPGKQMKAREKNRKIIDAAVYILKWKQLRKTQNADLAAKYMKLSKKTLDDYQTQFKIGIRYQLNILNAIQNNERMSYLRQFVKDKKDEYDEFKNLTPEQKQDETNQMYNIIEKCITSYLTPEQEKMILQQSNQDEGEDKDYSEKFQGFVDSQKQKQICQNNNQSGLEAQKNQNQKLQNQLNSMNVKIQPQVFDPCYSPISKAITQCTEGEYTNTLSTHQSNSQADFDSNQYYESEQFQQNNYNTCESKNNMISQQQIDNFNQPILQNQIEQRVEFQPQEYDYNLGLQQQTQYINKLNQYQYTNQESETSFKQTNSNSSQNQSFQSGVILDNYYFQDENIQNQNFLNEQQQEIHYFKNYDTQPQYNIHYIDNQNNYQFLQQYHETNNNDIQQNQNTYINNQKNQYFSNNYNNLDFQQNYENDFNNQGYLTQQSFNDYQNI</sequence>